<reference evidence="10" key="1">
    <citation type="journal article" date="2016" name="Genome Announc.">
        <title>Draft genome sequence of Aspergillus niger strain An76.</title>
        <authorList>
            <person name="Gong W."/>
            <person name="Cheng Z."/>
            <person name="Zhang H."/>
            <person name="Liu L."/>
            <person name="Gao P."/>
            <person name="Wang L."/>
        </authorList>
    </citation>
    <scope>NUCLEOTIDE SEQUENCE [LARGE SCALE GENOMIC DNA]</scope>
    <source>
        <strain evidence="10">An76</strain>
    </source>
</reference>
<feature type="compositionally biased region" description="Low complexity" evidence="7">
    <location>
        <begin position="81"/>
        <end position="94"/>
    </location>
</feature>
<gene>
    <name evidence="9" type="ORF">ABL_03787</name>
</gene>
<dbReference type="OMA" id="VHITWPN"/>
<evidence type="ECO:0000256" key="5">
    <source>
        <dbReference type="ARBA" id="ARBA00023002"/>
    </source>
</evidence>
<evidence type="ECO:0000256" key="4">
    <source>
        <dbReference type="ARBA" id="ARBA00022964"/>
    </source>
</evidence>
<organism evidence="9 10">
    <name type="scientific">Aspergillus niger</name>
    <dbReference type="NCBI Taxonomy" id="5061"/>
    <lineage>
        <taxon>Eukaryota</taxon>
        <taxon>Fungi</taxon>
        <taxon>Dikarya</taxon>
        <taxon>Ascomycota</taxon>
        <taxon>Pezizomycotina</taxon>
        <taxon>Eurotiomycetes</taxon>
        <taxon>Eurotiomycetidae</taxon>
        <taxon>Eurotiales</taxon>
        <taxon>Aspergillaceae</taxon>
        <taxon>Aspergillus</taxon>
        <taxon>Aspergillus subgen. Circumdati</taxon>
    </lineage>
</organism>
<evidence type="ECO:0000256" key="7">
    <source>
        <dbReference type="SAM" id="MobiDB-lite"/>
    </source>
</evidence>
<dbReference type="InterPro" id="IPR038492">
    <property type="entry name" value="GBBH-like_N_sf"/>
</dbReference>
<dbReference type="CDD" id="cd00250">
    <property type="entry name" value="CAS_like"/>
    <property type="match status" value="1"/>
</dbReference>
<dbReference type="EMBL" id="BCMY01000005">
    <property type="protein sequence ID" value="GAQ40742.1"/>
    <property type="molecule type" value="Genomic_DNA"/>
</dbReference>
<evidence type="ECO:0000256" key="6">
    <source>
        <dbReference type="ARBA" id="ARBA00023004"/>
    </source>
</evidence>
<accession>A0A100IGA9</accession>
<comment type="similarity">
    <text evidence="2">Belongs to the gamma-BBH/TMLD family.</text>
</comment>
<evidence type="ECO:0000256" key="1">
    <source>
        <dbReference type="ARBA" id="ARBA00001954"/>
    </source>
</evidence>
<evidence type="ECO:0000313" key="10">
    <source>
        <dbReference type="Proteomes" id="UP000068243"/>
    </source>
</evidence>
<dbReference type="Pfam" id="PF02668">
    <property type="entry name" value="TauD"/>
    <property type="match status" value="1"/>
</dbReference>
<dbReference type="InterPro" id="IPR050411">
    <property type="entry name" value="AlphaKG_dependent_hydroxylases"/>
</dbReference>
<dbReference type="GO" id="GO:0046872">
    <property type="term" value="F:metal ion binding"/>
    <property type="evidence" value="ECO:0007669"/>
    <property type="project" value="UniProtKB-KW"/>
</dbReference>
<feature type="region of interest" description="Disordered" evidence="7">
    <location>
        <begin position="34"/>
        <end position="53"/>
    </location>
</feature>
<evidence type="ECO:0000259" key="8">
    <source>
        <dbReference type="Pfam" id="PF02668"/>
    </source>
</evidence>
<comment type="caution">
    <text evidence="9">The sequence shown here is derived from an EMBL/GenBank/DDBJ whole genome shotgun (WGS) entry which is preliminary data.</text>
</comment>
<dbReference type="OrthoDB" id="406634at2759"/>
<keyword evidence="4" id="KW-0223">Dioxygenase</keyword>
<dbReference type="PANTHER" id="PTHR10696">
    <property type="entry name" value="GAMMA-BUTYROBETAINE HYDROXYLASE-RELATED"/>
    <property type="match status" value="1"/>
</dbReference>
<feature type="domain" description="TauD/TfdA-like" evidence="8">
    <location>
        <begin position="249"/>
        <end position="497"/>
    </location>
</feature>
<keyword evidence="6" id="KW-0408">Iron</keyword>
<keyword evidence="5" id="KW-0560">Oxidoreductase</keyword>
<keyword evidence="3" id="KW-0479">Metal-binding</keyword>
<dbReference type="AlphaFoldDB" id="A0A100IGA9"/>
<dbReference type="InterPro" id="IPR003819">
    <property type="entry name" value="TauD/TfdA-like"/>
</dbReference>
<protein>
    <submittedName>
        <fullName evidence="9">Gamma-butyrobetaine hydroxylase subfamily</fullName>
    </submittedName>
</protein>
<comment type="cofactor">
    <cofactor evidence="1">
        <name>Fe(2+)</name>
        <dbReference type="ChEBI" id="CHEBI:29033"/>
    </cofactor>
</comment>
<dbReference type="InterPro" id="IPR042098">
    <property type="entry name" value="TauD-like_sf"/>
</dbReference>
<evidence type="ECO:0000313" key="9">
    <source>
        <dbReference type="EMBL" id="GAQ40742.1"/>
    </source>
</evidence>
<dbReference type="VEuPathDB" id="FungiDB:ATCC64974_30240"/>
<dbReference type="GO" id="GO:0045329">
    <property type="term" value="P:carnitine biosynthetic process"/>
    <property type="evidence" value="ECO:0007669"/>
    <property type="project" value="TreeGrafter"/>
</dbReference>
<dbReference type="Proteomes" id="UP000068243">
    <property type="component" value="Unassembled WGS sequence"/>
</dbReference>
<dbReference type="SUPFAM" id="SSF51197">
    <property type="entry name" value="Clavaminate synthase-like"/>
    <property type="match status" value="1"/>
</dbReference>
<dbReference type="Gene3D" id="3.60.130.10">
    <property type="entry name" value="Clavaminate synthase-like"/>
    <property type="match status" value="1"/>
</dbReference>
<evidence type="ECO:0000256" key="2">
    <source>
        <dbReference type="ARBA" id="ARBA00008654"/>
    </source>
</evidence>
<dbReference type="VEuPathDB" id="FungiDB:ASPNIDRAFT2_1183569"/>
<evidence type="ECO:0000256" key="3">
    <source>
        <dbReference type="ARBA" id="ARBA00022723"/>
    </source>
</evidence>
<name>A0A100IGA9_ASPNG</name>
<proteinExistence type="inferred from homology"/>
<dbReference type="VEuPathDB" id="FungiDB:An15g03210"/>
<dbReference type="GO" id="GO:0005739">
    <property type="term" value="C:mitochondrion"/>
    <property type="evidence" value="ECO:0007669"/>
    <property type="project" value="TreeGrafter"/>
</dbReference>
<sequence length="543" mass="61787">MSRLLRTALRLPRASFPPASVLSRRVYSSSVVRRSAANATPPANNVAPTSSDAAPTVSSIASAASNATAEPSVSHEVASGSNDAASSQPNQSSPPEAGEQHEGKTPESNAGTVEYQDNKYTITRKDGGLIIQEGRKKPIEILDIILRDSCKCSTCVDPHSKQRNFRTSDISSDIISENLTIEHGKLHVTWKNDLRGAPAESTHESTYDLHQLRHPILTPVEMESAGKNRWRAYWDNSRMQHWQHWITFDQFINNDISFAWSMRTLAELGLIFIKDIPDSREMVEKIATRMGPIRDTFYGRTWDVRSVPQATNVAYTDQFLGFHMDLMYMNDPPGYQLLHCLKNSCEGGESLFVDTFRVAYDMKQDDHTNYSRLLHHHIPYHYNHPDHFYTNTWPVFETQTFDDSVREGNNFSKSRLVHVNYSPPFQAPRKVRSPVPRKFREKNEALAKFASLLEDERYMFELKLNPGECVVFENRRVAHARRGFKTSTGERWLAGAYVDEDAMLSEFKTSSNKYPNLWRLKRKGLNSKHVKLLKGVGKPDELP</sequence>
<dbReference type="Gene3D" id="3.30.2020.30">
    <property type="match status" value="1"/>
</dbReference>
<feature type="region of interest" description="Disordered" evidence="7">
    <location>
        <begin position="65"/>
        <end position="119"/>
    </location>
</feature>
<dbReference type="PaxDb" id="5061-CADANGAP00011776"/>
<dbReference type="PANTHER" id="PTHR10696:SF25">
    <property type="entry name" value="OXIDOREDUCTASE AIM17-RELATED"/>
    <property type="match status" value="1"/>
</dbReference>
<feature type="compositionally biased region" description="Low complexity" evidence="7">
    <location>
        <begin position="34"/>
        <end position="49"/>
    </location>
</feature>
<dbReference type="VEuPathDB" id="FungiDB:M747DRAFT_294041"/>
<dbReference type="GO" id="GO:0051213">
    <property type="term" value="F:dioxygenase activity"/>
    <property type="evidence" value="ECO:0007669"/>
    <property type="project" value="UniProtKB-KW"/>
</dbReference>